<protein>
    <submittedName>
        <fullName evidence="4">Anti-sigma regulatory factor (Ser/Thr protein kinase)</fullName>
    </submittedName>
</protein>
<dbReference type="Pfam" id="PF13581">
    <property type="entry name" value="HATPase_c_2"/>
    <property type="match status" value="1"/>
</dbReference>
<gene>
    <name evidence="4" type="ORF">SAMN05216276_10482</name>
</gene>
<evidence type="ECO:0000259" key="3">
    <source>
        <dbReference type="Pfam" id="PF13581"/>
    </source>
</evidence>
<dbReference type="InterPro" id="IPR050267">
    <property type="entry name" value="Anti-sigma-factor_SerPK"/>
</dbReference>
<accession>A0A239MZ34</accession>
<evidence type="ECO:0000256" key="2">
    <source>
        <dbReference type="SAM" id="MobiDB-lite"/>
    </source>
</evidence>
<dbReference type="CDD" id="cd16936">
    <property type="entry name" value="HATPase_RsbW-like"/>
    <property type="match status" value="1"/>
</dbReference>
<dbReference type="AlphaFoldDB" id="A0A239MZ34"/>
<sequence length="158" mass="16990">MNLETCREIFLPGNRESPSQARDEIRKWLGENHPAYENARLAVSELVTNAVQHARHGAAGFEAGDPLLLRLVTYDGLLRIEVVDAGLSAGEPRARADPAIPLAESGRGLAIVGVLSDGNWGHSSNGQEPGRTVWCELPADPQHSDEHLTGTSAPQVSR</sequence>
<proteinExistence type="predicted"/>
<dbReference type="GO" id="GO:0004674">
    <property type="term" value="F:protein serine/threonine kinase activity"/>
    <property type="evidence" value="ECO:0007669"/>
    <property type="project" value="UniProtKB-KW"/>
</dbReference>
<dbReference type="Proteomes" id="UP000198282">
    <property type="component" value="Unassembled WGS sequence"/>
</dbReference>
<dbReference type="EMBL" id="FZOD01000048">
    <property type="protein sequence ID" value="SNT47414.1"/>
    <property type="molecule type" value="Genomic_DNA"/>
</dbReference>
<keyword evidence="4" id="KW-0418">Kinase</keyword>
<feature type="region of interest" description="Disordered" evidence="2">
    <location>
        <begin position="121"/>
        <end position="158"/>
    </location>
</feature>
<keyword evidence="5" id="KW-1185">Reference proteome</keyword>
<evidence type="ECO:0000313" key="5">
    <source>
        <dbReference type="Proteomes" id="UP000198282"/>
    </source>
</evidence>
<dbReference type="InterPro" id="IPR036890">
    <property type="entry name" value="HATPase_C_sf"/>
</dbReference>
<dbReference type="PANTHER" id="PTHR35526">
    <property type="entry name" value="ANTI-SIGMA-F FACTOR RSBW-RELATED"/>
    <property type="match status" value="1"/>
</dbReference>
<dbReference type="PANTHER" id="PTHR35526:SF3">
    <property type="entry name" value="ANTI-SIGMA-F FACTOR RSBW"/>
    <property type="match status" value="1"/>
</dbReference>
<name>A0A239MZ34_9ACTN</name>
<keyword evidence="4" id="KW-0808">Transferase</keyword>
<organism evidence="4 5">
    <name type="scientific">Streptosporangium subroseum</name>
    <dbReference type="NCBI Taxonomy" id="106412"/>
    <lineage>
        <taxon>Bacteria</taxon>
        <taxon>Bacillati</taxon>
        <taxon>Actinomycetota</taxon>
        <taxon>Actinomycetes</taxon>
        <taxon>Streptosporangiales</taxon>
        <taxon>Streptosporangiaceae</taxon>
        <taxon>Streptosporangium</taxon>
    </lineage>
</organism>
<keyword evidence="1" id="KW-0723">Serine/threonine-protein kinase</keyword>
<dbReference type="InterPro" id="IPR003594">
    <property type="entry name" value="HATPase_dom"/>
</dbReference>
<dbReference type="Gene3D" id="3.30.565.10">
    <property type="entry name" value="Histidine kinase-like ATPase, C-terminal domain"/>
    <property type="match status" value="1"/>
</dbReference>
<feature type="compositionally biased region" description="Polar residues" evidence="2">
    <location>
        <begin position="149"/>
        <end position="158"/>
    </location>
</feature>
<feature type="domain" description="Histidine kinase/HSP90-like ATPase" evidence="3">
    <location>
        <begin position="17"/>
        <end position="117"/>
    </location>
</feature>
<evidence type="ECO:0000313" key="4">
    <source>
        <dbReference type="EMBL" id="SNT47414.1"/>
    </source>
</evidence>
<dbReference type="SUPFAM" id="SSF55874">
    <property type="entry name" value="ATPase domain of HSP90 chaperone/DNA topoisomerase II/histidine kinase"/>
    <property type="match status" value="1"/>
</dbReference>
<evidence type="ECO:0000256" key="1">
    <source>
        <dbReference type="ARBA" id="ARBA00022527"/>
    </source>
</evidence>
<dbReference type="RefSeq" id="WP_179282359.1">
    <property type="nucleotide sequence ID" value="NZ_FZOD01000048.1"/>
</dbReference>
<reference evidence="4 5" key="1">
    <citation type="submission" date="2017-06" db="EMBL/GenBank/DDBJ databases">
        <authorList>
            <person name="Kim H.J."/>
            <person name="Triplett B.A."/>
        </authorList>
    </citation>
    <scope>NUCLEOTIDE SEQUENCE [LARGE SCALE GENOMIC DNA]</scope>
    <source>
        <strain evidence="4 5">CGMCC 4.2132</strain>
    </source>
</reference>